<dbReference type="InterPro" id="IPR011989">
    <property type="entry name" value="ARM-like"/>
</dbReference>
<reference evidence="2" key="1">
    <citation type="submission" date="2019-12" db="EMBL/GenBank/DDBJ databases">
        <authorList>
            <person name="Scholes J."/>
        </authorList>
    </citation>
    <scope>NUCLEOTIDE SEQUENCE</scope>
</reference>
<dbReference type="InterPro" id="IPR016024">
    <property type="entry name" value="ARM-type_fold"/>
</dbReference>
<dbReference type="Gene3D" id="1.25.10.10">
    <property type="entry name" value="Leucine-rich Repeat Variant"/>
    <property type="match status" value="1"/>
</dbReference>
<comment type="caution">
    <text evidence="2">The sequence shown here is derived from an EMBL/GenBank/DDBJ whole genome shotgun (WGS) entry which is preliminary data.</text>
</comment>
<dbReference type="Proteomes" id="UP001153555">
    <property type="component" value="Unassembled WGS sequence"/>
</dbReference>
<dbReference type="OrthoDB" id="895200at2759"/>
<accession>A0A9N7R7Y6</accession>
<protein>
    <submittedName>
        <fullName evidence="2">ARM repeat superfamily protein</fullName>
    </submittedName>
</protein>
<feature type="region of interest" description="Disordered" evidence="1">
    <location>
        <begin position="247"/>
        <end position="266"/>
    </location>
</feature>
<name>A0A9N7R7Y6_STRHE</name>
<keyword evidence="3" id="KW-1185">Reference proteome</keyword>
<evidence type="ECO:0000313" key="3">
    <source>
        <dbReference type="Proteomes" id="UP001153555"/>
    </source>
</evidence>
<dbReference type="PANTHER" id="PTHR46700:SF2">
    <property type="entry name" value="ARM REPEAT SUPERFAMILY PROTEIN"/>
    <property type="match status" value="1"/>
</dbReference>
<dbReference type="PANTHER" id="PTHR46700">
    <property type="entry name" value="ARM REPEAT SUPERFAMILY PROTEIN"/>
    <property type="match status" value="1"/>
</dbReference>
<dbReference type="EMBL" id="CACSLK010016728">
    <property type="protein sequence ID" value="CAA0817781.1"/>
    <property type="molecule type" value="Genomic_DNA"/>
</dbReference>
<evidence type="ECO:0000313" key="2">
    <source>
        <dbReference type="EMBL" id="CAA0817781.1"/>
    </source>
</evidence>
<sequence>MVERILMTFISFAYNVYSFCTVYNSIAYPLSFRNKALMVEAGLLSRLPNNNINALDETSKQELAHLLLSVSSLAKSKFSLDSSKIVPTLLFILDSTTSSCTETKKTCLTALYNLSSVLENTEILISNGTVDRLINLSSAKDMSEKSLAILGNLVVTLAGKRSIEQNPTVPEQFIEITTWEESPKCQELSAYILMVLAHQCPVQRQRMAEAGIVQVLLGLALLGSALGRKRALKILQWFKEERREMRVGPHSGPQGVVGPGPEEDRMGAEEGKVLMRKIVKESLYKNLETITSRAMNGDEEGLKLKALAVSSSSNSLPY</sequence>
<feature type="compositionally biased region" description="Low complexity" evidence="1">
    <location>
        <begin position="248"/>
        <end position="260"/>
    </location>
</feature>
<dbReference type="AlphaFoldDB" id="A0A9N7R7Y6"/>
<gene>
    <name evidence="2" type="ORF">SHERM_17171</name>
</gene>
<organism evidence="2 3">
    <name type="scientific">Striga hermonthica</name>
    <name type="common">Purple witchweed</name>
    <name type="synonym">Buchnera hermonthica</name>
    <dbReference type="NCBI Taxonomy" id="68872"/>
    <lineage>
        <taxon>Eukaryota</taxon>
        <taxon>Viridiplantae</taxon>
        <taxon>Streptophyta</taxon>
        <taxon>Embryophyta</taxon>
        <taxon>Tracheophyta</taxon>
        <taxon>Spermatophyta</taxon>
        <taxon>Magnoliopsida</taxon>
        <taxon>eudicotyledons</taxon>
        <taxon>Gunneridae</taxon>
        <taxon>Pentapetalae</taxon>
        <taxon>asterids</taxon>
        <taxon>lamiids</taxon>
        <taxon>Lamiales</taxon>
        <taxon>Orobanchaceae</taxon>
        <taxon>Buchnereae</taxon>
        <taxon>Striga</taxon>
    </lineage>
</organism>
<proteinExistence type="predicted"/>
<dbReference type="SUPFAM" id="SSF48371">
    <property type="entry name" value="ARM repeat"/>
    <property type="match status" value="1"/>
</dbReference>
<evidence type="ECO:0000256" key="1">
    <source>
        <dbReference type="SAM" id="MobiDB-lite"/>
    </source>
</evidence>